<evidence type="ECO:0000313" key="4">
    <source>
        <dbReference type="Proteomes" id="UP001186944"/>
    </source>
</evidence>
<dbReference type="Proteomes" id="UP001186944">
    <property type="component" value="Unassembled WGS sequence"/>
</dbReference>
<dbReference type="GO" id="GO:0005737">
    <property type="term" value="C:cytoplasm"/>
    <property type="evidence" value="ECO:0007669"/>
    <property type="project" value="TreeGrafter"/>
</dbReference>
<keyword evidence="4" id="KW-1185">Reference proteome</keyword>
<feature type="region of interest" description="Disordered" evidence="1">
    <location>
        <begin position="217"/>
        <end position="243"/>
    </location>
</feature>
<dbReference type="PANTHER" id="PTHR15191:SF3">
    <property type="entry name" value="PITUITARY TUMOR-TRANSFORMING GENE PROTEIN-BINDING FACTOR"/>
    <property type="match status" value="1"/>
</dbReference>
<comment type="caution">
    <text evidence="3">The sequence shown here is derived from an EMBL/GenBank/DDBJ whole genome shotgun (WGS) entry which is preliminary data.</text>
</comment>
<dbReference type="InterPro" id="IPR052304">
    <property type="entry name" value="PTTG1IP"/>
</dbReference>
<protein>
    <recommendedName>
        <fullName evidence="5">Pituitary tumor-transforming gene 1 protein-interacting protein</fullName>
    </recommendedName>
</protein>
<dbReference type="EMBL" id="VSWD01000005">
    <property type="protein sequence ID" value="KAK3103982.1"/>
    <property type="molecule type" value="Genomic_DNA"/>
</dbReference>
<gene>
    <name evidence="3" type="ORF">FSP39_023411</name>
</gene>
<sequence>MKVAKSRGHNSCRKRSIGTKLKLDLYHIEINSHTKNEINICNDSEKKSGKLKCDRQTNGVETISPLRRACRGLMTEMVPQYSVNASAANNTTTSTFSPSTSSQPQDITTEPQTTHIVTTLSPEQECASRNGSCQDCLKLAKCLWCYTDNSCKLYPTGDVLPKSSLCSLDKARWGVCWVNFKILLIVAGALGGVILIAITVCICCCCCCKSNKNKYAKDDEKWERKKRDRKEKSDERRAERKARTDEIRRKYGLIKDDNAYQRFDNEA</sequence>
<dbReference type="AlphaFoldDB" id="A0AA89CBL0"/>
<evidence type="ECO:0000256" key="2">
    <source>
        <dbReference type="SAM" id="Phobius"/>
    </source>
</evidence>
<feature type="transmembrane region" description="Helical" evidence="2">
    <location>
        <begin position="182"/>
        <end position="200"/>
    </location>
</feature>
<accession>A0AA89CBL0</accession>
<dbReference type="PANTHER" id="PTHR15191">
    <property type="entry name" value="PROTEIN CBG20567"/>
    <property type="match status" value="1"/>
</dbReference>
<dbReference type="GO" id="GO:0005634">
    <property type="term" value="C:nucleus"/>
    <property type="evidence" value="ECO:0007669"/>
    <property type="project" value="TreeGrafter"/>
</dbReference>
<dbReference type="GO" id="GO:0006606">
    <property type="term" value="P:protein import into nucleus"/>
    <property type="evidence" value="ECO:0007669"/>
    <property type="project" value="TreeGrafter"/>
</dbReference>
<evidence type="ECO:0000313" key="3">
    <source>
        <dbReference type="EMBL" id="KAK3103982.1"/>
    </source>
</evidence>
<reference evidence="3" key="1">
    <citation type="submission" date="2019-08" db="EMBL/GenBank/DDBJ databases">
        <title>The improved chromosome-level genome for the pearl oyster Pinctada fucata martensii using PacBio sequencing and Hi-C.</title>
        <authorList>
            <person name="Zheng Z."/>
        </authorList>
    </citation>
    <scope>NUCLEOTIDE SEQUENCE</scope>
    <source>
        <strain evidence="3">ZZ-2019</strain>
        <tissue evidence="3">Adductor muscle</tissue>
    </source>
</reference>
<evidence type="ECO:0008006" key="5">
    <source>
        <dbReference type="Google" id="ProtNLM"/>
    </source>
</evidence>
<keyword evidence="2" id="KW-0472">Membrane</keyword>
<evidence type="ECO:0000256" key="1">
    <source>
        <dbReference type="SAM" id="MobiDB-lite"/>
    </source>
</evidence>
<keyword evidence="2" id="KW-0812">Transmembrane</keyword>
<proteinExistence type="predicted"/>
<name>A0AA89CBL0_PINIB</name>
<organism evidence="3 4">
    <name type="scientific">Pinctada imbricata</name>
    <name type="common">Atlantic pearl-oyster</name>
    <name type="synonym">Pinctada martensii</name>
    <dbReference type="NCBI Taxonomy" id="66713"/>
    <lineage>
        <taxon>Eukaryota</taxon>
        <taxon>Metazoa</taxon>
        <taxon>Spiralia</taxon>
        <taxon>Lophotrochozoa</taxon>
        <taxon>Mollusca</taxon>
        <taxon>Bivalvia</taxon>
        <taxon>Autobranchia</taxon>
        <taxon>Pteriomorphia</taxon>
        <taxon>Pterioida</taxon>
        <taxon>Pterioidea</taxon>
        <taxon>Pteriidae</taxon>
        <taxon>Pinctada</taxon>
    </lineage>
</organism>
<keyword evidence="2" id="KW-1133">Transmembrane helix</keyword>